<dbReference type="Proteomes" id="UP001314205">
    <property type="component" value="Unassembled WGS sequence"/>
</dbReference>
<accession>A0AAV1L013</accession>
<dbReference type="InterPro" id="IPR036691">
    <property type="entry name" value="Endo/exonu/phosph_ase_sf"/>
</dbReference>
<sequence>MQEPYVGAKSHVTVGSHYRVIQKITNDKTKPVRSAIVITDPNIQFTINPRLITEDIVVVELNIGHTNVGIISMYLHEKGIIEEDLSTIKKFKEAMNTKDVIIGGDANASSMQGR</sequence>
<dbReference type="SUPFAM" id="SSF56219">
    <property type="entry name" value="DNase I-like"/>
    <property type="match status" value="1"/>
</dbReference>
<dbReference type="Gene3D" id="3.60.10.10">
    <property type="entry name" value="Endonuclease/exonuclease/phosphatase"/>
    <property type="match status" value="1"/>
</dbReference>
<dbReference type="EMBL" id="CAVLGL010000082">
    <property type="protein sequence ID" value="CAK1587357.1"/>
    <property type="molecule type" value="Genomic_DNA"/>
</dbReference>
<keyword evidence="2" id="KW-1185">Reference proteome</keyword>
<evidence type="ECO:0008006" key="3">
    <source>
        <dbReference type="Google" id="ProtNLM"/>
    </source>
</evidence>
<organism evidence="1 2">
    <name type="scientific">Parnassius mnemosyne</name>
    <name type="common">clouded apollo</name>
    <dbReference type="NCBI Taxonomy" id="213953"/>
    <lineage>
        <taxon>Eukaryota</taxon>
        <taxon>Metazoa</taxon>
        <taxon>Ecdysozoa</taxon>
        <taxon>Arthropoda</taxon>
        <taxon>Hexapoda</taxon>
        <taxon>Insecta</taxon>
        <taxon>Pterygota</taxon>
        <taxon>Neoptera</taxon>
        <taxon>Endopterygota</taxon>
        <taxon>Lepidoptera</taxon>
        <taxon>Glossata</taxon>
        <taxon>Ditrysia</taxon>
        <taxon>Papilionoidea</taxon>
        <taxon>Papilionidae</taxon>
        <taxon>Parnassiinae</taxon>
        <taxon>Parnassini</taxon>
        <taxon>Parnassius</taxon>
        <taxon>Driopa</taxon>
    </lineage>
</organism>
<protein>
    <recommendedName>
        <fullName evidence="3">Endonuclease/exonuclease/phosphatase domain-containing protein</fullName>
    </recommendedName>
</protein>
<name>A0AAV1L013_9NEOP</name>
<reference evidence="1 2" key="1">
    <citation type="submission" date="2023-11" db="EMBL/GenBank/DDBJ databases">
        <authorList>
            <person name="Hedman E."/>
            <person name="Englund M."/>
            <person name="Stromberg M."/>
            <person name="Nyberg Akerstrom W."/>
            <person name="Nylinder S."/>
            <person name="Jareborg N."/>
            <person name="Kallberg Y."/>
            <person name="Kronander E."/>
        </authorList>
    </citation>
    <scope>NUCLEOTIDE SEQUENCE [LARGE SCALE GENOMIC DNA]</scope>
</reference>
<evidence type="ECO:0000313" key="1">
    <source>
        <dbReference type="EMBL" id="CAK1587357.1"/>
    </source>
</evidence>
<proteinExistence type="predicted"/>
<gene>
    <name evidence="1" type="ORF">PARMNEM_LOCUS8199</name>
</gene>
<dbReference type="AlphaFoldDB" id="A0AAV1L013"/>
<evidence type="ECO:0000313" key="2">
    <source>
        <dbReference type="Proteomes" id="UP001314205"/>
    </source>
</evidence>
<comment type="caution">
    <text evidence="1">The sequence shown here is derived from an EMBL/GenBank/DDBJ whole genome shotgun (WGS) entry which is preliminary data.</text>
</comment>